<evidence type="ECO:0000259" key="4">
    <source>
        <dbReference type="PROSITE" id="PS50943"/>
    </source>
</evidence>
<keyword evidence="1" id="KW-0805">Transcription regulation</keyword>
<evidence type="ECO:0000256" key="1">
    <source>
        <dbReference type="ARBA" id="ARBA00023015"/>
    </source>
</evidence>
<keyword evidence="2" id="KW-0238">DNA-binding</keyword>
<reference evidence="5 6" key="1">
    <citation type="submission" date="2020-08" db="EMBL/GenBank/DDBJ databases">
        <title>Complete Genome Sequence of Effusibacillus dendaii Strain skT53, Isolated from Farmland soil.</title>
        <authorList>
            <person name="Konishi T."/>
            <person name="Kawasaki H."/>
        </authorList>
    </citation>
    <scope>NUCLEOTIDE SEQUENCE [LARGE SCALE GENOMIC DNA]</scope>
    <source>
        <strain evidence="6">skT53</strain>
    </source>
</reference>
<evidence type="ECO:0000256" key="2">
    <source>
        <dbReference type="ARBA" id="ARBA00023125"/>
    </source>
</evidence>
<dbReference type="GO" id="GO:0003677">
    <property type="term" value="F:DNA binding"/>
    <property type="evidence" value="ECO:0007669"/>
    <property type="project" value="UniProtKB-KW"/>
</dbReference>
<dbReference type="KEGG" id="eff:skT53_26580"/>
<proteinExistence type="predicted"/>
<dbReference type="SUPFAM" id="SSF47413">
    <property type="entry name" value="lambda repressor-like DNA-binding domains"/>
    <property type="match status" value="1"/>
</dbReference>
<keyword evidence="6" id="KW-1185">Reference proteome</keyword>
<dbReference type="InterPro" id="IPR050807">
    <property type="entry name" value="TransReg_Diox_bact_type"/>
</dbReference>
<dbReference type="RefSeq" id="WP_200757936.1">
    <property type="nucleotide sequence ID" value="NZ_AP023366.1"/>
</dbReference>
<name>A0A7I8DBX5_9BACL</name>
<accession>A0A7I8DBX5</accession>
<dbReference type="Gene3D" id="1.10.260.40">
    <property type="entry name" value="lambda repressor-like DNA-binding domains"/>
    <property type="match status" value="1"/>
</dbReference>
<evidence type="ECO:0000313" key="6">
    <source>
        <dbReference type="Proteomes" id="UP000593802"/>
    </source>
</evidence>
<keyword evidence="3" id="KW-0804">Transcription</keyword>
<evidence type="ECO:0000256" key="3">
    <source>
        <dbReference type="ARBA" id="ARBA00023163"/>
    </source>
</evidence>
<dbReference type="PROSITE" id="PS50943">
    <property type="entry name" value="HTH_CROC1"/>
    <property type="match status" value="1"/>
</dbReference>
<dbReference type="GO" id="GO:0003700">
    <property type="term" value="F:DNA-binding transcription factor activity"/>
    <property type="evidence" value="ECO:0007669"/>
    <property type="project" value="TreeGrafter"/>
</dbReference>
<sequence length="115" mass="13378">MADILEFVGKRIRDIRKTKNLSQEQLGEKSGFHFTYISGLERGERNISLVNLAKIAKALEVNIHDFFNFEQELSEEKQAIINEIVLLLSSREERQVTMAKNILSEIFRTFPQHKT</sequence>
<evidence type="ECO:0000313" key="5">
    <source>
        <dbReference type="EMBL" id="BCJ87673.1"/>
    </source>
</evidence>
<dbReference type="SMART" id="SM00530">
    <property type="entry name" value="HTH_XRE"/>
    <property type="match status" value="1"/>
</dbReference>
<gene>
    <name evidence="5" type="ORF">skT53_26580</name>
</gene>
<dbReference type="EMBL" id="AP023366">
    <property type="protein sequence ID" value="BCJ87673.1"/>
    <property type="molecule type" value="Genomic_DNA"/>
</dbReference>
<dbReference type="PANTHER" id="PTHR46797">
    <property type="entry name" value="HTH-TYPE TRANSCRIPTIONAL REGULATOR"/>
    <property type="match status" value="1"/>
</dbReference>
<dbReference type="InterPro" id="IPR001387">
    <property type="entry name" value="Cro/C1-type_HTH"/>
</dbReference>
<dbReference type="PANTHER" id="PTHR46797:SF23">
    <property type="entry name" value="HTH-TYPE TRANSCRIPTIONAL REGULATOR SUTR"/>
    <property type="match status" value="1"/>
</dbReference>
<dbReference type="Pfam" id="PF01381">
    <property type="entry name" value="HTH_3"/>
    <property type="match status" value="1"/>
</dbReference>
<dbReference type="CDD" id="cd00093">
    <property type="entry name" value="HTH_XRE"/>
    <property type="match status" value="1"/>
</dbReference>
<dbReference type="AlphaFoldDB" id="A0A7I8DBX5"/>
<dbReference type="Proteomes" id="UP000593802">
    <property type="component" value="Chromosome"/>
</dbReference>
<feature type="domain" description="HTH cro/C1-type" evidence="4">
    <location>
        <begin position="12"/>
        <end position="66"/>
    </location>
</feature>
<dbReference type="InterPro" id="IPR010982">
    <property type="entry name" value="Lambda_DNA-bd_dom_sf"/>
</dbReference>
<dbReference type="GO" id="GO:0005829">
    <property type="term" value="C:cytosol"/>
    <property type="evidence" value="ECO:0007669"/>
    <property type="project" value="TreeGrafter"/>
</dbReference>
<organism evidence="5 6">
    <name type="scientific">Effusibacillus dendaii</name>
    <dbReference type="NCBI Taxonomy" id="2743772"/>
    <lineage>
        <taxon>Bacteria</taxon>
        <taxon>Bacillati</taxon>
        <taxon>Bacillota</taxon>
        <taxon>Bacilli</taxon>
        <taxon>Bacillales</taxon>
        <taxon>Alicyclobacillaceae</taxon>
        <taxon>Effusibacillus</taxon>
    </lineage>
</organism>
<protein>
    <recommendedName>
        <fullName evidence="4">HTH cro/C1-type domain-containing protein</fullName>
    </recommendedName>
</protein>